<evidence type="ECO:0000313" key="9">
    <source>
        <dbReference type="EMBL" id="KAF9492404.1"/>
    </source>
</evidence>
<keyword evidence="4" id="KW-1015">Disulfide bond</keyword>
<dbReference type="EMBL" id="MU154602">
    <property type="protein sequence ID" value="KAF9492404.1"/>
    <property type="molecule type" value="Genomic_DNA"/>
</dbReference>
<dbReference type="Gene3D" id="2.70.50.70">
    <property type="match status" value="1"/>
</dbReference>
<keyword evidence="7" id="KW-0732">Signal</keyword>
<protein>
    <recommendedName>
        <fullName evidence="8">Chitin-binding type-4 domain-containing protein</fullName>
    </recommendedName>
</protein>
<evidence type="ECO:0000259" key="8">
    <source>
        <dbReference type="Pfam" id="PF03067"/>
    </source>
</evidence>
<comment type="caution">
    <text evidence="9">The sequence shown here is derived from an EMBL/GenBank/DDBJ whole genome shotgun (WGS) entry which is preliminary data.</text>
</comment>
<evidence type="ECO:0000256" key="4">
    <source>
        <dbReference type="ARBA" id="ARBA00023157"/>
    </source>
</evidence>
<feature type="signal peptide" evidence="7">
    <location>
        <begin position="1"/>
        <end position="19"/>
    </location>
</feature>
<keyword evidence="10" id="KW-1185">Reference proteome</keyword>
<dbReference type="OrthoDB" id="120613at2759"/>
<gene>
    <name evidence="9" type="ORF">BDN71DRAFT_1396779</name>
</gene>
<evidence type="ECO:0000256" key="6">
    <source>
        <dbReference type="ARBA" id="ARBA00034311"/>
    </source>
</evidence>
<dbReference type="Proteomes" id="UP000807025">
    <property type="component" value="Unassembled WGS sequence"/>
</dbReference>
<proteinExistence type="inferred from homology"/>
<evidence type="ECO:0000256" key="1">
    <source>
        <dbReference type="ARBA" id="ARBA00001973"/>
    </source>
</evidence>
<feature type="chain" id="PRO_5040487314" description="Chitin-binding type-4 domain-containing protein" evidence="7">
    <location>
        <begin position="20"/>
        <end position="191"/>
    </location>
</feature>
<dbReference type="GO" id="GO:0046872">
    <property type="term" value="F:metal ion binding"/>
    <property type="evidence" value="ECO:0007669"/>
    <property type="project" value="UniProtKB-KW"/>
</dbReference>
<dbReference type="AlphaFoldDB" id="A0A9P5ZU58"/>
<comment type="similarity">
    <text evidence="6">Belongs to the polysaccharide monooxygenase AA13 family.</text>
</comment>
<evidence type="ECO:0000256" key="3">
    <source>
        <dbReference type="ARBA" id="ARBA00023008"/>
    </source>
</evidence>
<dbReference type="PANTHER" id="PTHR36575:SF2">
    <property type="entry name" value="CHITIN-BINDING TYPE-4 DOMAIN-CONTAINING PROTEIN-RELATED"/>
    <property type="match status" value="1"/>
</dbReference>
<evidence type="ECO:0000313" key="10">
    <source>
        <dbReference type="Proteomes" id="UP000807025"/>
    </source>
</evidence>
<evidence type="ECO:0000256" key="2">
    <source>
        <dbReference type="ARBA" id="ARBA00022723"/>
    </source>
</evidence>
<dbReference type="InterPro" id="IPR004302">
    <property type="entry name" value="Cellulose/chitin-bd_N"/>
</dbReference>
<reference evidence="9" key="1">
    <citation type="submission" date="2020-11" db="EMBL/GenBank/DDBJ databases">
        <authorList>
            <consortium name="DOE Joint Genome Institute"/>
            <person name="Ahrendt S."/>
            <person name="Riley R."/>
            <person name="Andreopoulos W."/>
            <person name="Labutti K."/>
            <person name="Pangilinan J."/>
            <person name="Ruiz-Duenas F.J."/>
            <person name="Barrasa J.M."/>
            <person name="Sanchez-Garcia M."/>
            <person name="Camarero S."/>
            <person name="Miyauchi S."/>
            <person name="Serrano A."/>
            <person name="Linde D."/>
            <person name="Babiker R."/>
            <person name="Drula E."/>
            <person name="Ayuso-Fernandez I."/>
            <person name="Pacheco R."/>
            <person name="Padilla G."/>
            <person name="Ferreira P."/>
            <person name="Barriuso J."/>
            <person name="Kellner H."/>
            <person name="Castanera R."/>
            <person name="Alfaro M."/>
            <person name="Ramirez L."/>
            <person name="Pisabarro A.G."/>
            <person name="Kuo A."/>
            <person name="Tritt A."/>
            <person name="Lipzen A."/>
            <person name="He G."/>
            <person name="Yan M."/>
            <person name="Ng V."/>
            <person name="Cullen D."/>
            <person name="Martin F."/>
            <person name="Rosso M.-N."/>
            <person name="Henrissat B."/>
            <person name="Hibbett D."/>
            <person name="Martinez A.T."/>
            <person name="Grigoriev I.V."/>
        </authorList>
    </citation>
    <scope>NUCLEOTIDE SEQUENCE</scope>
    <source>
        <strain evidence="9">ATCC 90797</strain>
    </source>
</reference>
<evidence type="ECO:0000256" key="7">
    <source>
        <dbReference type="SAM" id="SignalP"/>
    </source>
</evidence>
<keyword evidence="2" id="KW-0479">Metal-binding</keyword>
<keyword evidence="5" id="KW-0325">Glycoprotein</keyword>
<dbReference type="Pfam" id="PF03067">
    <property type="entry name" value="LPMO_10"/>
    <property type="match status" value="1"/>
</dbReference>
<feature type="domain" description="Chitin-binding type-4" evidence="8">
    <location>
        <begin position="20"/>
        <end position="189"/>
    </location>
</feature>
<dbReference type="PANTHER" id="PTHR36575">
    <property type="entry name" value="BINDING PROTEIN, PUTATIVE (AFU_ORTHOLOGUE AFUA_1G14430)-RELATED"/>
    <property type="match status" value="1"/>
</dbReference>
<accession>A0A9P5ZU58</accession>
<sequence length="191" mass="20530">MKLSVSLVFIVAAASSVAAHGVITTPSPRVVGAANQAACGTGAYTVLKSDKAGPIENAVAKIDSSFDAQACQLFFCRGYQLEDNIKNTRKYAPGTVVPFHVDLIAHHTGSANVSVVNLATQKTIGRPLFLWPVYANDSLGPSAWPKNETDFEITIPDLGSQCSTVGACAIQWWWYASKVRQTYESCIDFTQ</sequence>
<name>A0A9P5ZU58_PLEER</name>
<comment type="cofactor">
    <cofactor evidence="1">
        <name>Cu(2+)</name>
        <dbReference type="ChEBI" id="CHEBI:29036"/>
    </cofactor>
</comment>
<evidence type="ECO:0000256" key="5">
    <source>
        <dbReference type="ARBA" id="ARBA00023180"/>
    </source>
</evidence>
<organism evidence="9 10">
    <name type="scientific">Pleurotus eryngii</name>
    <name type="common">Boletus of the steppes</name>
    <dbReference type="NCBI Taxonomy" id="5323"/>
    <lineage>
        <taxon>Eukaryota</taxon>
        <taxon>Fungi</taxon>
        <taxon>Dikarya</taxon>
        <taxon>Basidiomycota</taxon>
        <taxon>Agaricomycotina</taxon>
        <taxon>Agaricomycetes</taxon>
        <taxon>Agaricomycetidae</taxon>
        <taxon>Agaricales</taxon>
        <taxon>Pleurotineae</taxon>
        <taxon>Pleurotaceae</taxon>
        <taxon>Pleurotus</taxon>
    </lineage>
</organism>
<dbReference type="InterPro" id="IPR052282">
    <property type="entry name" value="Starch-active_LPMO"/>
</dbReference>
<keyword evidence="3" id="KW-0186">Copper</keyword>